<evidence type="ECO:0000313" key="12">
    <source>
        <dbReference type="Proteomes" id="UP000031971"/>
    </source>
</evidence>
<evidence type="ECO:0000313" key="11">
    <source>
        <dbReference type="EMBL" id="KIL99466.1"/>
    </source>
</evidence>
<feature type="domain" description="HBM" evidence="10">
    <location>
        <begin position="46"/>
        <end position="285"/>
    </location>
</feature>
<dbReference type="SMART" id="SM00304">
    <property type="entry name" value="HAMP"/>
    <property type="match status" value="1"/>
</dbReference>
<dbReference type="RefSeq" id="WP_041040434.1">
    <property type="nucleotide sequence ID" value="NZ_JXSL01000023.1"/>
</dbReference>
<keyword evidence="6" id="KW-0472">Membrane</keyword>
<dbReference type="PANTHER" id="PTHR32089:SF112">
    <property type="entry name" value="LYSOZYME-LIKE PROTEIN-RELATED"/>
    <property type="match status" value="1"/>
</dbReference>
<accession>A0A0C2V303</accession>
<evidence type="ECO:0000256" key="2">
    <source>
        <dbReference type="ARBA" id="ARBA00022519"/>
    </source>
</evidence>
<dbReference type="GO" id="GO:0006935">
    <property type="term" value="P:chemotaxis"/>
    <property type="evidence" value="ECO:0007669"/>
    <property type="project" value="InterPro"/>
</dbReference>
<feature type="domain" description="T-SNARE coiled-coil homology" evidence="8">
    <location>
        <begin position="565"/>
        <end position="627"/>
    </location>
</feature>
<dbReference type="InterPro" id="IPR024478">
    <property type="entry name" value="HlyB_4HB_MCP"/>
</dbReference>
<keyword evidence="2" id="KW-1003">Cell membrane</keyword>
<feature type="transmembrane region" description="Helical" evidence="6">
    <location>
        <begin position="299"/>
        <end position="318"/>
    </location>
</feature>
<feature type="domain" description="HAMP" evidence="9">
    <location>
        <begin position="319"/>
        <end position="372"/>
    </location>
</feature>
<dbReference type="InterPro" id="IPR004089">
    <property type="entry name" value="MCPsignal_dom"/>
</dbReference>
<keyword evidence="6" id="KW-0812">Transmembrane</keyword>
<dbReference type="GO" id="GO:0005886">
    <property type="term" value="C:plasma membrane"/>
    <property type="evidence" value="ECO:0007669"/>
    <property type="project" value="UniProtKB-SubCell"/>
</dbReference>
<dbReference type="Gene3D" id="1.10.287.950">
    <property type="entry name" value="Methyl-accepting chemotaxis protein"/>
    <property type="match status" value="1"/>
</dbReference>
<dbReference type="GO" id="GO:0004888">
    <property type="term" value="F:transmembrane signaling receptor activity"/>
    <property type="evidence" value="ECO:0007669"/>
    <property type="project" value="InterPro"/>
</dbReference>
<dbReference type="STRING" id="272627.CCC_03982"/>
<evidence type="ECO:0000256" key="3">
    <source>
        <dbReference type="ARBA" id="ARBA00023224"/>
    </source>
</evidence>
<dbReference type="InterPro" id="IPR003660">
    <property type="entry name" value="HAMP_dom"/>
</dbReference>
<dbReference type="SUPFAM" id="SSF58104">
    <property type="entry name" value="Methyl-accepting chemotaxis protein (MCP) signaling domain"/>
    <property type="match status" value="1"/>
</dbReference>
<keyword evidence="2" id="KW-0997">Cell inner membrane</keyword>
<protein>
    <submittedName>
        <fullName evidence="11">Methyl-accepting chemotaxis protein</fullName>
    </submittedName>
</protein>
<dbReference type="InterPro" id="IPR000727">
    <property type="entry name" value="T_SNARE_dom"/>
</dbReference>
<dbReference type="GO" id="GO:0007165">
    <property type="term" value="P:signal transduction"/>
    <property type="evidence" value="ECO:0007669"/>
    <property type="project" value="UniProtKB-KW"/>
</dbReference>
<reference evidence="11 12" key="1">
    <citation type="submission" date="2015-01" db="EMBL/GenBank/DDBJ databases">
        <title>Genome Sequence of Magnetospirillum magnetotacticum Strain MS-1.</title>
        <authorList>
            <person name="Marinov G.K."/>
            <person name="Smalley M.D."/>
            <person name="DeSalvo G."/>
        </authorList>
    </citation>
    <scope>NUCLEOTIDE SEQUENCE [LARGE SCALE GENOMIC DNA]</scope>
    <source>
        <strain evidence="11 12">MS-1</strain>
    </source>
</reference>
<evidence type="ECO:0000259" key="7">
    <source>
        <dbReference type="PROSITE" id="PS50111"/>
    </source>
</evidence>
<comment type="subcellular location">
    <subcellularLocation>
        <location evidence="1">Cell inner membrane</location>
        <topology evidence="1">Multi-pass membrane protein</topology>
    </subcellularLocation>
</comment>
<dbReference type="PROSITE" id="PS50885">
    <property type="entry name" value="HAMP"/>
    <property type="match status" value="1"/>
</dbReference>
<evidence type="ECO:0000256" key="1">
    <source>
        <dbReference type="ARBA" id="ARBA00004429"/>
    </source>
</evidence>
<dbReference type="CDD" id="cd06225">
    <property type="entry name" value="HAMP"/>
    <property type="match status" value="1"/>
</dbReference>
<dbReference type="PROSITE" id="PS51753">
    <property type="entry name" value="HBM"/>
    <property type="match status" value="1"/>
</dbReference>
<dbReference type="PROSITE" id="PS50111">
    <property type="entry name" value="CHEMOTAXIS_TRANSDUC_2"/>
    <property type="match status" value="1"/>
</dbReference>
<evidence type="ECO:0000259" key="10">
    <source>
        <dbReference type="PROSITE" id="PS51753"/>
    </source>
</evidence>
<comment type="similarity">
    <text evidence="4">Belongs to the methyl-accepting chemotaxis (MCP) protein family.</text>
</comment>
<evidence type="ECO:0000256" key="5">
    <source>
        <dbReference type="PROSITE-ProRule" id="PRU00284"/>
    </source>
</evidence>
<dbReference type="Pfam" id="PF00015">
    <property type="entry name" value="MCPsignal"/>
    <property type="match status" value="1"/>
</dbReference>
<keyword evidence="6" id="KW-1133">Transmembrane helix</keyword>
<sequence length="669" mass="70131">MALSDIRISAKVNFGFGAVLALLGLVGIMGYNSLGTADDNFQTYRGIARETNSIGRIQANVLKIRLDAKDFLINADEHDITNLKDAAKTADAVIAELLKDVHDPDQINKIKTIDKEMDLYTATFDKVADLRKKENDLTDNRLGKSGPELEKALTALMDASMKDGDGDMAVRVGTALRDSLIARLYAQKFLIAGSEDFHKRVLAELNGAGSVLGEIMPRLSGRRLQLASQAQTALDAYITGYAELHATNTERRRLVHEILDKVGPKVADLVEAFKLGLKSQQDELGPRASAAVHSARTTVMTAGIIAFILGIGAAFLIGRGITGPVNAMTRAMGILAGGDTSVAIPATGQKDEIGEMAQAVQVFKDNAIRVTAMQKEQEEAKARAEAERRQAMLNMADNFEAAVMGLVKSVAAQATEMQATAQGMSAAADQGNAQASTVAAAAEQATANVQTVAAAAEELSSSISEISRQVAQAAQISKTASDETARTNTMVQGLAAAADKIGEVVNLINDIASQTNLLALNATIEAARAGDAGKGFAVVANEVKNLANQTGRATEEISNQIGAVQEETRRAVEAIGSIGTVIEQVRQISSGIASAVEEQGAATQEIARNVQQAAQGTQEVSSNIGGVSEAASSTGAAANDVLVAAGDLSKNSEKLSSEVNTFLSRVRTG</sequence>
<dbReference type="Pfam" id="PF12729">
    <property type="entry name" value="4HB_MCP_1"/>
    <property type="match status" value="1"/>
</dbReference>
<dbReference type="EMBL" id="JXSL01000023">
    <property type="protein sequence ID" value="KIL99466.1"/>
    <property type="molecule type" value="Genomic_DNA"/>
</dbReference>
<keyword evidence="12" id="KW-1185">Reference proteome</keyword>
<keyword evidence="3 5" id="KW-0807">Transducer</keyword>
<evidence type="ECO:0000259" key="9">
    <source>
        <dbReference type="PROSITE" id="PS50885"/>
    </source>
</evidence>
<dbReference type="Pfam" id="PF00672">
    <property type="entry name" value="HAMP"/>
    <property type="match status" value="1"/>
</dbReference>
<dbReference type="PANTHER" id="PTHR32089">
    <property type="entry name" value="METHYL-ACCEPTING CHEMOTAXIS PROTEIN MCPB"/>
    <property type="match status" value="1"/>
</dbReference>
<evidence type="ECO:0000256" key="4">
    <source>
        <dbReference type="ARBA" id="ARBA00029447"/>
    </source>
</evidence>
<dbReference type="Proteomes" id="UP000031971">
    <property type="component" value="Unassembled WGS sequence"/>
</dbReference>
<feature type="transmembrane region" description="Helical" evidence="6">
    <location>
        <begin position="12"/>
        <end position="31"/>
    </location>
</feature>
<dbReference type="Gene3D" id="6.10.340.10">
    <property type="match status" value="1"/>
</dbReference>
<dbReference type="InterPro" id="IPR004090">
    <property type="entry name" value="Chemotax_Me-accpt_rcpt"/>
</dbReference>
<name>A0A0C2V303_PARME</name>
<gene>
    <name evidence="11" type="ORF">CCC_03982</name>
</gene>
<dbReference type="AlphaFoldDB" id="A0A0C2V303"/>
<dbReference type="InterPro" id="IPR032255">
    <property type="entry name" value="HBM"/>
</dbReference>
<dbReference type="PRINTS" id="PR00260">
    <property type="entry name" value="CHEMTRNSDUCR"/>
</dbReference>
<dbReference type="PROSITE" id="PS50192">
    <property type="entry name" value="T_SNARE"/>
    <property type="match status" value="1"/>
</dbReference>
<dbReference type="SMART" id="SM00283">
    <property type="entry name" value="MA"/>
    <property type="match status" value="1"/>
</dbReference>
<evidence type="ECO:0000259" key="8">
    <source>
        <dbReference type="PROSITE" id="PS50192"/>
    </source>
</evidence>
<comment type="caution">
    <text evidence="11">The sequence shown here is derived from an EMBL/GenBank/DDBJ whole genome shotgun (WGS) entry which is preliminary data.</text>
</comment>
<dbReference type="SMART" id="SM01358">
    <property type="entry name" value="HBM"/>
    <property type="match status" value="1"/>
</dbReference>
<proteinExistence type="inferred from homology"/>
<organism evidence="11 12">
    <name type="scientific">Paramagnetospirillum magnetotacticum MS-1</name>
    <dbReference type="NCBI Taxonomy" id="272627"/>
    <lineage>
        <taxon>Bacteria</taxon>
        <taxon>Pseudomonadati</taxon>
        <taxon>Pseudomonadota</taxon>
        <taxon>Alphaproteobacteria</taxon>
        <taxon>Rhodospirillales</taxon>
        <taxon>Magnetospirillaceae</taxon>
        <taxon>Paramagnetospirillum</taxon>
    </lineage>
</organism>
<feature type="domain" description="Methyl-accepting transducer" evidence="7">
    <location>
        <begin position="413"/>
        <end position="635"/>
    </location>
</feature>
<evidence type="ECO:0000256" key="6">
    <source>
        <dbReference type="SAM" id="Phobius"/>
    </source>
</evidence>